<name>A0ACA9PU38_9GLOM</name>
<proteinExistence type="predicted"/>
<accession>A0ACA9PU38</accession>
<dbReference type="Proteomes" id="UP000789702">
    <property type="component" value="Unassembled WGS sequence"/>
</dbReference>
<evidence type="ECO:0000313" key="1">
    <source>
        <dbReference type="EMBL" id="CAG8722582.1"/>
    </source>
</evidence>
<protein>
    <submittedName>
        <fullName evidence="1">9416_t:CDS:1</fullName>
    </submittedName>
</protein>
<reference evidence="1" key="1">
    <citation type="submission" date="2021-06" db="EMBL/GenBank/DDBJ databases">
        <authorList>
            <person name="Kallberg Y."/>
            <person name="Tangrot J."/>
            <person name="Rosling A."/>
        </authorList>
    </citation>
    <scope>NUCLEOTIDE SEQUENCE</scope>
    <source>
        <strain evidence="1">IL203A</strain>
    </source>
</reference>
<sequence>MSSNNENDRVPIEWGTFVPYESIENLHNAAKHFEIDVLNSCEWVATEKIDG</sequence>
<comment type="caution">
    <text evidence="1">The sequence shown here is derived from an EMBL/GenBank/DDBJ whole genome shotgun (WGS) entry which is preliminary data.</text>
</comment>
<evidence type="ECO:0000313" key="2">
    <source>
        <dbReference type="Proteomes" id="UP000789702"/>
    </source>
</evidence>
<organism evidence="1 2">
    <name type="scientific">Dentiscutata heterogama</name>
    <dbReference type="NCBI Taxonomy" id="1316150"/>
    <lineage>
        <taxon>Eukaryota</taxon>
        <taxon>Fungi</taxon>
        <taxon>Fungi incertae sedis</taxon>
        <taxon>Mucoromycota</taxon>
        <taxon>Glomeromycotina</taxon>
        <taxon>Glomeromycetes</taxon>
        <taxon>Diversisporales</taxon>
        <taxon>Gigasporaceae</taxon>
        <taxon>Dentiscutata</taxon>
    </lineage>
</organism>
<dbReference type="EMBL" id="CAJVPU010033492">
    <property type="protein sequence ID" value="CAG8722582.1"/>
    <property type="molecule type" value="Genomic_DNA"/>
</dbReference>
<gene>
    <name evidence="1" type="ORF">DHETER_LOCUS12919</name>
</gene>
<feature type="non-terminal residue" evidence="1">
    <location>
        <position position="51"/>
    </location>
</feature>
<keyword evidence="2" id="KW-1185">Reference proteome</keyword>